<proteinExistence type="predicted"/>
<protein>
    <submittedName>
        <fullName evidence="2">Uncharacterized protein</fullName>
    </submittedName>
</protein>
<gene>
    <name evidence="2" type="ORF">MG293_003327</name>
</gene>
<evidence type="ECO:0000256" key="1">
    <source>
        <dbReference type="SAM" id="MobiDB-lite"/>
    </source>
</evidence>
<name>A0AAD4ULD4_OVIAM</name>
<keyword evidence="3" id="KW-1185">Reference proteome</keyword>
<dbReference type="EMBL" id="JAKZEL010000002">
    <property type="protein sequence ID" value="KAI4546772.1"/>
    <property type="molecule type" value="Genomic_DNA"/>
</dbReference>
<dbReference type="AlphaFoldDB" id="A0AAD4ULD4"/>
<accession>A0AAD4ULD4</accession>
<organism evidence="2 3">
    <name type="scientific">Ovis ammon polii</name>
    <dbReference type="NCBI Taxonomy" id="230172"/>
    <lineage>
        <taxon>Eukaryota</taxon>
        <taxon>Metazoa</taxon>
        <taxon>Chordata</taxon>
        <taxon>Craniata</taxon>
        <taxon>Vertebrata</taxon>
        <taxon>Euteleostomi</taxon>
        <taxon>Mammalia</taxon>
        <taxon>Eutheria</taxon>
        <taxon>Laurasiatheria</taxon>
        <taxon>Artiodactyla</taxon>
        <taxon>Ruminantia</taxon>
        <taxon>Pecora</taxon>
        <taxon>Bovidae</taxon>
        <taxon>Caprinae</taxon>
        <taxon>Ovis</taxon>
    </lineage>
</organism>
<feature type="region of interest" description="Disordered" evidence="1">
    <location>
        <begin position="47"/>
        <end position="76"/>
    </location>
</feature>
<dbReference type="Proteomes" id="UP001214576">
    <property type="component" value="Unassembled WGS sequence"/>
</dbReference>
<comment type="caution">
    <text evidence="2">The sequence shown here is derived from an EMBL/GenBank/DDBJ whole genome shotgun (WGS) entry which is preliminary data.</text>
</comment>
<evidence type="ECO:0000313" key="2">
    <source>
        <dbReference type="EMBL" id="KAI4546772.1"/>
    </source>
</evidence>
<reference evidence="2" key="1">
    <citation type="submission" date="2022-03" db="EMBL/GenBank/DDBJ databases">
        <title>Genomic analyses of argali, domestic sheep and their hybrids provide insights into chromosomal evolution, heterosis and genetic basis of agronomic traits.</title>
        <authorList>
            <person name="Li M."/>
        </authorList>
    </citation>
    <scope>NUCLEOTIDE SEQUENCE</scope>
    <source>
        <strain evidence="2">CAU-MHL-2022a</strain>
        <tissue evidence="2">Skin</tissue>
    </source>
</reference>
<evidence type="ECO:0000313" key="3">
    <source>
        <dbReference type="Proteomes" id="UP001214576"/>
    </source>
</evidence>
<feature type="region of interest" description="Disordered" evidence="1">
    <location>
        <begin position="1"/>
        <end position="22"/>
    </location>
</feature>
<sequence>MTPGIPTSRRDAQPTRRTQSWAVKPRLASQLSAVRLRLWLRGEMLFPLSDSQTPQKPGRRLPSGDWTLGPSSHRDH</sequence>